<dbReference type="PROSITE" id="PS51257">
    <property type="entry name" value="PROKAR_LIPOPROTEIN"/>
    <property type="match status" value="1"/>
</dbReference>
<dbReference type="Pfam" id="PF01464">
    <property type="entry name" value="SLT"/>
    <property type="match status" value="1"/>
</dbReference>
<accession>A0A1M4X061</accession>
<dbReference type="RefSeq" id="WP_159435974.1">
    <property type="nucleotide sequence ID" value="NZ_FQVA01000001.1"/>
</dbReference>
<dbReference type="Gene3D" id="1.10.530.10">
    <property type="match status" value="1"/>
</dbReference>
<feature type="compositionally biased region" description="Basic and acidic residues" evidence="5">
    <location>
        <begin position="39"/>
        <end position="61"/>
    </location>
</feature>
<sequence length="793" mass="87879">MNKSQTERRHCSTNYYSCLFITVLALLIGACDRQEREETARDEQVAEERQTESAEVSEQRTESSGASKKFSNYQETGDLADIEKRGIIRFVQLYEDPNGALARSAIVSQSNTQLAKRLAAKLGLTPYFLVAETPQQGIEMIINGEADVFAESLEATEERSKLLGLTEPLQRTQRVLVTGKKGPDISSVKQLKNVELTVLKDSTLSEAAKQIAAENASSNITVRELPMDELTGELLESIDGSDPIITIMAERTAETLEGFQGEAKIGDKVSDEPVAIVWAVRKDANNLRTRINNFLIDTLVKAPPQREADWKSIKESGVLRFATYNGPGYFIWKGVLTGLDYELASKFAEENDLELQIIAVPDKKDLTDLLKTGQADIAGASTTITESRRKQGVDFTTPILETTQTVLSNKKSPPINTLQDLNGRTLTLRSGSAFIETANTLRQSGVDVKVEVAPEDASFGDIIKGVASGEFDATLEDTNLAAIQAALYPELVAGAVVSDPLPQAWMVERDNNTLLEKVDQFLEEFLGVKKNRAMVDNYYKPNKQLLKRAEAPVMPGGELSPYDKLAKKFALKHNLDWRLVVAQMWQESNFDPKAESHMGAQGLMQVMPRTAQEMGFDGPLFDPEHSVHAGTKYLDWVRERFEDELPADEKLWFALAAYNAGIGHLRDARLLAKKLNLDPNQWFDNVEVAMLKLSEPRYFEKARYGYARGAEPVQYVKNISNLYRAYTDMASGDIARLRHPLPGYFSEASPGRSLITGVTGQFCPQQSGATLFPPRHSVLPSSLLPTAASPWSQ</sequence>
<dbReference type="Gene3D" id="3.40.190.10">
    <property type="entry name" value="Periplasmic binding protein-like II"/>
    <property type="match status" value="4"/>
</dbReference>
<dbReference type="EMBL" id="FQVA01000001">
    <property type="protein sequence ID" value="SHE86879.1"/>
    <property type="molecule type" value="Genomic_DNA"/>
</dbReference>
<evidence type="ECO:0000256" key="3">
    <source>
        <dbReference type="ARBA" id="ARBA00022729"/>
    </source>
</evidence>
<dbReference type="InterPro" id="IPR023346">
    <property type="entry name" value="Lysozyme-like_dom_sf"/>
</dbReference>
<dbReference type="CDD" id="cd13403">
    <property type="entry name" value="MLTF-like"/>
    <property type="match status" value="1"/>
</dbReference>
<evidence type="ECO:0000256" key="4">
    <source>
        <dbReference type="ARBA" id="ARBA00023237"/>
    </source>
</evidence>
<name>A0A1M4X061_9GAMM</name>
<dbReference type="Pfam" id="PF00497">
    <property type="entry name" value="SBP_bac_3"/>
    <property type="match status" value="2"/>
</dbReference>
<feature type="domain" description="Solute-binding protein family 3/N-terminal" evidence="6">
    <location>
        <begin position="318"/>
        <end position="542"/>
    </location>
</feature>
<dbReference type="Proteomes" id="UP000184170">
    <property type="component" value="Unassembled WGS sequence"/>
</dbReference>
<dbReference type="SUPFAM" id="SSF53850">
    <property type="entry name" value="Periplasmic binding protein-like II"/>
    <property type="match status" value="2"/>
</dbReference>
<dbReference type="GO" id="GO:0009279">
    <property type="term" value="C:cell outer membrane"/>
    <property type="evidence" value="ECO:0007669"/>
    <property type="project" value="UniProtKB-SubCell"/>
</dbReference>
<evidence type="ECO:0000313" key="8">
    <source>
        <dbReference type="Proteomes" id="UP000184170"/>
    </source>
</evidence>
<proteinExistence type="inferred from homology"/>
<dbReference type="AlphaFoldDB" id="A0A1M4X061"/>
<comment type="subcellular location">
    <subcellularLocation>
        <location evidence="1">Cell outer membrane</location>
        <topology evidence="1">Peripheral membrane protein</topology>
    </subcellularLocation>
</comment>
<dbReference type="STRING" id="494016.SAMN04487965_0828"/>
<dbReference type="OrthoDB" id="9815002at2"/>
<organism evidence="7 8">
    <name type="scientific">Microbulbifer donghaiensis</name>
    <dbReference type="NCBI Taxonomy" id="494016"/>
    <lineage>
        <taxon>Bacteria</taxon>
        <taxon>Pseudomonadati</taxon>
        <taxon>Pseudomonadota</taxon>
        <taxon>Gammaproteobacteria</taxon>
        <taxon>Cellvibrionales</taxon>
        <taxon>Microbulbiferaceae</taxon>
        <taxon>Microbulbifer</taxon>
    </lineage>
</organism>
<comment type="similarity">
    <text evidence="2">Belongs to the bacterial solute-binding protein 3 family.</text>
</comment>
<gene>
    <name evidence="7" type="ORF">SAMN04487965_0828</name>
</gene>
<keyword evidence="3" id="KW-0732">Signal</keyword>
<evidence type="ECO:0000256" key="2">
    <source>
        <dbReference type="ARBA" id="ARBA00010333"/>
    </source>
</evidence>
<dbReference type="SUPFAM" id="SSF53955">
    <property type="entry name" value="Lysozyme-like"/>
    <property type="match status" value="1"/>
</dbReference>
<evidence type="ECO:0000259" key="6">
    <source>
        <dbReference type="SMART" id="SM00062"/>
    </source>
</evidence>
<feature type="region of interest" description="Disordered" evidence="5">
    <location>
        <begin position="39"/>
        <end position="70"/>
    </location>
</feature>
<dbReference type="SMART" id="SM00062">
    <property type="entry name" value="PBPb"/>
    <property type="match status" value="1"/>
</dbReference>
<protein>
    <submittedName>
        <fullName evidence="7">Membrane-bound lytic murein transglycosylase F</fullName>
    </submittedName>
</protein>
<reference evidence="8" key="1">
    <citation type="submission" date="2016-11" db="EMBL/GenBank/DDBJ databases">
        <authorList>
            <person name="Varghese N."/>
            <person name="Submissions S."/>
        </authorList>
    </citation>
    <scope>NUCLEOTIDE SEQUENCE [LARGE SCALE GENOMIC DNA]</scope>
    <source>
        <strain evidence="8">CGMCC 1.7063</strain>
    </source>
</reference>
<keyword evidence="4" id="KW-0472">Membrane</keyword>
<dbReference type="CDD" id="cd01009">
    <property type="entry name" value="PBP2_YfhD_N"/>
    <property type="match status" value="1"/>
</dbReference>
<evidence type="ECO:0000256" key="1">
    <source>
        <dbReference type="ARBA" id="ARBA00004339"/>
    </source>
</evidence>
<evidence type="ECO:0000313" key="7">
    <source>
        <dbReference type="EMBL" id="SHE86879.1"/>
    </source>
</evidence>
<dbReference type="PANTHER" id="PTHR35936:SF32">
    <property type="entry name" value="MEMBRANE-BOUND LYTIC MUREIN TRANSGLYCOSYLASE F"/>
    <property type="match status" value="1"/>
</dbReference>
<keyword evidence="8" id="KW-1185">Reference proteome</keyword>
<dbReference type="InterPro" id="IPR001638">
    <property type="entry name" value="Solute-binding_3/MltF_N"/>
</dbReference>
<dbReference type="PANTHER" id="PTHR35936">
    <property type="entry name" value="MEMBRANE-BOUND LYTIC MUREIN TRANSGLYCOSYLASE F"/>
    <property type="match status" value="1"/>
</dbReference>
<dbReference type="InterPro" id="IPR008258">
    <property type="entry name" value="Transglycosylase_SLT_dom_1"/>
</dbReference>
<evidence type="ECO:0000256" key="5">
    <source>
        <dbReference type="SAM" id="MobiDB-lite"/>
    </source>
</evidence>
<keyword evidence="4" id="KW-0998">Cell outer membrane</keyword>